<dbReference type="InterPro" id="IPR050482">
    <property type="entry name" value="Sensor_HK_TwoCompSys"/>
</dbReference>
<dbReference type="AlphaFoldDB" id="A0A5C1QB67"/>
<dbReference type="PANTHER" id="PTHR24421">
    <property type="entry name" value="NITRATE/NITRITE SENSOR PROTEIN NARX-RELATED"/>
    <property type="match status" value="1"/>
</dbReference>
<gene>
    <name evidence="6" type="ORF">EW093_01350</name>
</gene>
<keyword evidence="4" id="KW-1133">Transmembrane helix</keyword>
<name>A0A5C1QB67_9SPIO</name>
<feature type="domain" description="7TM-DISM receptor extracellular" evidence="5">
    <location>
        <begin position="194"/>
        <end position="365"/>
    </location>
</feature>
<reference evidence="6 7" key="1">
    <citation type="submission" date="2019-02" db="EMBL/GenBank/DDBJ databases">
        <authorList>
            <person name="Fomenkov A."/>
            <person name="Dubinina G."/>
            <person name="Grabovich M."/>
            <person name="Vincze T."/>
            <person name="Roberts R.J."/>
        </authorList>
    </citation>
    <scope>NUCLEOTIDE SEQUENCE [LARGE SCALE GENOMIC DNA]</scope>
    <source>
        <strain evidence="6 7">P</strain>
    </source>
</reference>
<feature type="transmembrane region" description="Helical" evidence="4">
    <location>
        <begin position="12"/>
        <end position="31"/>
    </location>
</feature>
<dbReference type="RefSeq" id="WP_149566661.1">
    <property type="nucleotide sequence ID" value="NZ_CP035807.1"/>
</dbReference>
<keyword evidence="3" id="KW-0902">Two-component regulatory system</keyword>
<dbReference type="Gene3D" id="3.30.565.10">
    <property type="entry name" value="Histidine kinase-like ATPase, C-terminal domain"/>
    <property type="match status" value="1"/>
</dbReference>
<keyword evidence="4" id="KW-0472">Membrane</keyword>
<keyword evidence="4" id="KW-0812">Transmembrane</keyword>
<evidence type="ECO:0000256" key="2">
    <source>
        <dbReference type="ARBA" id="ARBA00022777"/>
    </source>
</evidence>
<dbReference type="OrthoDB" id="199946at2"/>
<dbReference type="InterPro" id="IPR011623">
    <property type="entry name" value="7TMR_DISM_rcpt_extracell_dom1"/>
</dbReference>
<proteinExistence type="predicted"/>
<protein>
    <recommendedName>
        <fullName evidence="5">7TM-DISM receptor extracellular domain-containing protein</fullName>
    </recommendedName>
</protein>
<keyword evidence="2" id="KW-0418">Kinase</keyword>
<dbReference type="InterPro" id="IPR036890">
    <property type="entry name" value="HATPase_C_sf"/>
</dbReference>
<dbReference type="EMBL" id="CP035807">
    <property type="protein sequence ID" value="QEN03402.1"/>
    <property type="molecule type" value="Genomic_DNA"/>
</dbReference>
<reference evidence="6 7" key="2">
    <citation type="submission" date="2019-09" db="EMBL/GenBank/DDBJ databases">
        <title>Complete Genome Sequence and Methylome Analysis of free living Spirochaetas.</title>
        <authorList>
            <person name="Leshcheva N."/>
            <person name="Mikheeva N."/>
        </authorList>
    </citation>
    <scope>NUCLEOTIDE SEQUENCE [LARGE SCALE GENOMIC DNA]</scope>
    <source>
        <strain evidence="6 7">P</strain>
    </source>
</reference>
<organism evidence="6 7">
    <name type="scientific">Thiospirochaeta perfilievii</name>
    <dbReference type="NCBI Taxonomy" id="252967"/>
    <lineage>
        <taxon>Bacteria</taxon>
        <taxon>Pseudomonadati</taxon>
        <taxon>Spirochaetota</taxon>
        <taxon>Spirochaetia</taxon>
        <taxon>Spirochaetales</taxon>
        <taxon>Spirochaetaceae</taxon>
        <taxon>Thiospirochaeta</taxon>
    </lineage>
</organism>
<feature type="transmembrane region" description="Helical" evidence="4">
    <location>
        <begin position="311"/>
        <end position="330"/>
    </location>
</feature>
<feature type="transmembrane region" description="Helical" evidence="4">
    <location>
        <begin position="222"/>
        <end position="243"/>
    </location>
</feature>
<dbReference type="Pfam" id="PF07695">
    <property type="entry name" value="7TMR-DISM_7TM"/>
    <property type="match status" value="1"/>
</dbReference>
<keyword evidence="7" id="KW-1185">Reference proteome</keyword>
<evidence type="ECO:0000259" key="5">
    <source>
        <dbReference type="Pfam" id="PF07695"/>
    </source>
</evidence>
<feature type="transmembrane region" description="Helical" evidence="4">
    <location>
        <begin position="378"/>
        <end position="395"/>
    </location>
</feature>
<evidence type="ECO:0000256" key="1">
    <source>
        <dbReference type="ARBA" id="ARBA00022679"/>
    </source>
</evidence>
<dbReference type="GO" id="GO:0000160">
    <property type="term" value="P:phosphorelay signal transduction system"/>
    <property type="evidence" value="ECO:0007669"/>
    <property type="project" value="UniProtKB-KW"/>
</dbReference>
<keyword evidence="1" id="KW-0808">Transferase</keyword>
<feature type="transmembrane region" description="Helical" evidence="4">
    <location>
        <begin position="255"/>
        <end position="274"/>
    </location>
</feature>
<dbReference type="GO" id="GO:0016301">
    <property type="term" value="F:kinase activity"/>
    <property type="evidence" value="ECO:0007669"/>
    <property type="project" value="UniProtKB-KW"/>
</dbReference>
<feature type="transmembrane region" description="Helical" evidence="4">
    <location>
        <begin position="286"/>
        <end position="305"/>
    </location>
</feature>
<dbReference type="KEGG" id="sper:EW093_01350"/>
<sequence>MLELKNSKYKTVIYTTLILLLIILMSIPEIYKIDTIDVNKGQSSWDKLYSGKVLSLKGDWQFFDSKGKEYLLKVPGIWNSIYSDGSGRGKYVCNLFFTEENCPKYIEIMATSAGTSYILTVNNVRLGASWDEYFGVLPKENAHKTIFTFAPTPGRNIIEYDVENSTHPKGGLWERVLISDTGKIKTNLSRSRSIELLMFGSLIFLGFFQFLLFFMKSANWRTYLFFGFCTIFMAFGNIVRSYFSIYEIWPSAPYLLVKKLQFIAYYLACIFFIWKTDLGRNKYLILVYWILTAFLVLHSLLFIILPFSASYYLSFYPYIIMMLFVLYLIFDSINKLFQGDKQEIIHMIGLSFLLFGNIKDCVDMILSRYDWQIMPYTNWIYCLFATFFLAADFGRSSKEAKEAQKTILTLSEEERNEIGRELHDGVGQLTFGLEYLSNGHIKQNKCDLEVLRKINETSKDINKRIRLLIHEYYPEKEGFLLNSALKELVTRFKAIYNKSIVLIIDPEFPILKREDEVHVYYIISEAMKNALIHSNNGDIEISLKKDKNLLYVTITNSFTEDNDFKIIPGHGMKIMKYRATTLNGTLKIEKKIKSYTVSLSWKDKTK</sequence>
<evidence type="ECO:0000256" key="4">
    <source>
        <dbReference type="SAM" id="Phobius"/>
    </source>
</evidence>
<dbReference type="Proteomes" id="UP000323824">
    <property type="component" value="Chromosome"/>
</dbReference>
<accession>A0A5C1QB67</accession>
<feature type="transmembrane region" description="Helical" evidence="4">
    <location>
        <begin position="196"/>
        <end position="215"/>
    </location>
</feature>
<evidence type="ECO:0000256" key="3">
    <source>
        <dbReference type="ARBA" id="ARBA00023012"/>
    </source>
</evidence>
<evidence type="ECO:0000313" key="7">
    <source>
        <dbReference type="Proteomes" id="UP000323824"/>
    </source>
</evidence>
<evidence type="ECO:0000313" key="6">
    <source>
        <dbReference type="EMBL" id="QEN03402.1"/>
    </source>
</evidence>
<dbReference type="SUPFAM" id="SSF55874">
    <property type="entry name" value="ATPase domain of HSP90 chaperone/DNA topoisomerase II/histidine kinase"/>
    <property type="match status" value="1"/>
</dbReference>